<keyword evidence="4" id="KW-0285">Flavoprotein</keyword>
<dbReference type="SUPFAM" id="SSF55103">
    <property type="entry name" value="FAD-linked oxidases, C-terminal domain"/>
    <property type="match status" value="1"/>
</dbReference>
<evidence type="ECO:0000256" key="10">
    <source>
        <dbReference type="ARBA" id="ARBA00051436"/>
    </source>
</evidence>
<dbReference type="FunFam" id="3.30.70.2740:FF:000001">
    <property type="entry name" value="D-lactate dehydrogenase mitochondrial"/>
    <property type="match status" value="1"/>
</dbReference>
<dbReference type="Pfam" id="PF02913">
    <property type="entry name" value="FAD-oxidase_C"/>
    <property type="match status" value="1"/>
</dbReference>
<feature type="domain" description="FAD-binding PCMH-type" evidence="13">
    <location>
        <begin position="156"/>
        <end position="329"/>
    </location>
</feature>
<keyword evidence="7" id="KW-0560">Oxidoreductase</keyword>
<evidence type="ECO:0000259" key="13">
    <source>
        <dbReference type="PROSITE" id="PS51387"/>
    </source>
</evidence>
<dbReference type="SUPFAM" id="SSF56176">
    <property type="entry name" value="FAD-binding/transporter-associated domain-like"/>
    <property type="match status" value="1"/>
</dbReference>
<dbReference type="GO" id="GO:0004458">
    <property type="term" value="F:D-lactate dehydrogenase (cytochrome) activity"/>
    <property type="evidence" value="ECO:0007669"/>
    <property type="project" value="UniProtKB-EC"/>
</dbReference>
<gene>
    <name evidence="14" type="ORF">KUCA_T00004694001</name>
</gene>
<dbReference type="RefSeq" id="XP_022460700.1">
    <property type="nucleotide sequence ID" value="XM_022601455.1"/>
</dbReference>
<evidence type="ECO:0000256" key="6">
    <source>
        <dbReference type="ARBA" id="ARBA00022946"/>
    </source>
</evidence>
<evidence type="ECO:0000313" key="15">
    <source>
        <dbReference type="Proteomes" id="UP000019384"/>
    </source>
</evidence>
<dbReference type="InterPro" id="IPR016169">
    <property type="entry name" value="FAD-bd_PCMH_sub2"/>
</dbReference>
<accession>W6MXD7</accession>
<evidence type="ECO:0000256" key="7">
    <source>
        <dbReference type="ARBA" id="ARBA00023002"/>
    </source>
</evidence>
<dbReference type="Proteomes" id="UP000019384">
    <property type="component" value="Unassembled WGS sequence"/>
</dbReference>
<dbReference type="OrthoDB" id="7786253at2759"/>
<keyword evidence="12" id="KW-0472">Membrane</keyword>
<evidence type="ECO:0000313" key="14">
    <source>
        <dbReference type="EMBL" id="CDK28710.1"/>
    </source>
</evidence>
<dbReference type="Gene3D" id="3.30.70.2740">
    <property type="match status" value="1"/>
</dbReference>
<dbReference type="EMBL" id="HG793129">
    <property type="protein sequence ID" value="CDK28710.1"/>
    <property type="molecule type" value="Genomic_DNA"/>
</dbReference>
<dbReference type="Pfam" id="PF01565">
    <property type="entry name" value="FAD_binding_4"/>
    <property type="match status" value="1"/>
</dbReference>
<reference evidence="14" key="2">
    <citation type="submission" date="2014-02" db="EMBL/GenBank/DDBJ databases">
        <title>Complete DNA sequence of /Kuraishia capsulata/ illustrates novel genomic features among budding yeasts (/Saccharomycotina/).</title>
        <authorList>
            <person name="Morales L."/>
            <person name="Noel B."/>
            <person name="Porcel B."/>
            <person name="Marcet-Houben M."/>
            <person name="Hullo M-F."/>
            <person name="Sacerdot C."/>
            <person name="Tekaia F."/>
            <person name="Leh-Louis V."/>
            <person name="Despons L."/>
            <person name="Khanna V."/>
            <person name="Aury J-M."/>
            <person name="Barbe V."/>
            <person name="Couloux A."/>
            <person name="Labadie K."/>
            <person name="Pelletier E."/>
            <person name="Souciet J-L."/>
            <person name="Boekhout T."/>
            <person name="Gabaldon T."/>
            <person name="Wincker P."/>
            <person name="Dujon B."/>
        </authorList>
    </citation>
    <scope>NUCLEOTIDE SEQUENCE</scope>
    <source>
        <strain evidence="14">CBS 1993</strain>
    </source>
</reference>
<protein>
    <recommendedName>
        <fullName evidence="9">D-lactate dehydrogenase (cytochrome)</fullName>
        <ecNumber evidence="9">1.1.2.4</ecNumber>
    </recommendedName>
    <alternativeName>
        <fullName evidence="11">D-lactate ferricytochrome C oxidoreductase</fullName>
    </alternativeName>
</protein>
<evidence type="ECO:0000256" key="4">
    <source>
        <dbReference type="ARBA" id="ARBA00022630"/>
    </source>
</evidence>
<comment type="catalytic activity">
    <reaction evidence="10">
        <text>(R)-lactate + 2 Fe(III)-[cytochrome c] = 2 Fe(II)-[cytochrome c] + pyruvate + 2 H(+)</text>
        <dbReference type="Rhea" id="RHEA:13521"/>
        <dbReference type="Rhea" id="RHEA-COMP:10350"/>
        <dbReference type="Rhea" id="RHEA-COMP:14399"/>
        <dbReference type="ChEBI" id="CHEBI:15361"/>
        <dbReference type="ChEBI" id="CHEBI:15378"/>
        <dbReference type="ChEBI" id="CHEBI:16004"/>
        <dbReference type="ChEBI" id="CHEBI:29033"/>
        <dbReference type="ChEBI" id="CHEBI:29034"/>
        <dbReference type="EC" id="1.1.2.4"/>
    </reaction>
</comment>
<name>W6MXD7_9ASCO</name>
<dbReference type="GO" id="GO:1903457">
    <property type="term" value="P:lactate catabolic process"/>
    <property type="evidence" value="ECO:0007669"/>
    <property type="project" value="TreeGrafter"/>
</dbReference>
<evidence type="ECO:0000256" key="11">
    <source>
        <dbReference type="ARBA" id="ARBA00083446"/>
    </source>
</evidence>
<dbReference type="PROSITE" id="PS51387">
    <property type="entry name" value="FAD_PCMH"/>
    <property type="match status" value="1"/>
</dbReference>
<feature type="transmembrane region" description="Helical" evidence="12">
    <location>
        <begin position="62"/>
        <end position="80"/>
    </location>
</feature>
<dbReference type="InterPro" id="IPR016171">
    <property type="entry name" value="Vanillyl_alc_oxidase_C-sub2"/>
</dbReference>
<evidence type="ECO:0000256" key="2">
    <source>
        <dbReference type="ARBA" id="ARBA00004173"/>
    </source>
</evidence>
<dbReference type="InterPro" id="IPR004113">
    <property type="entry name" value="FAD-bd_oxidored_4_C"/>
</dbReference>
<dbReference type="Gene3D" id="1.10.45.10">
    <property type="entry name" value="Vanillyl-alcohol Oxidase, Chain A, domain 4"/>
    <property type="match status" value="1"/>
</dbReference>
<keyword evidence="8" id="KW-0496">Mitochondrion</keyword>
<dbReference type="GO" id="GO:0008720">
    <property type="term" value="F:D-lactate dehydrogenase (NAD+) activity"/>
    <property type="evidence" value="ECO:0007669"/>
    <property type="project" value="TreeGrafter"/>
</dbReference>
<dbReference type="GO" id="GO:0005739">
    <property type="term" value="C:mitochondrion"/>
    <property type="evidence" value="ECO:0007669"/>
    <property type="project" value="UniProtKB-SubCell"/>
</dbReference>
<reference evidence="14" key="1">
    <citation type="submission" date="2013-12" db="EMBL/GenBank/DDBJ databases">
        <authorList>
            <person name="Genoscope - CEA"/>
        </authorList>
    </citation>
    <scope>NUCLEOTIDE SEQUENCE</scope>
    <source>
        <strain evidence="14">CBS 1993</strain>
    </source>
</reference>
<proteinExistence type="inferred from homology"/>
<dbReference type="PANTHER" id="PTHR11748">
    <property type="entry name" value="D-LACTATE DEHYDROGENASE"/>
    <property type="match status" value="1"/>
</dbReference>
<dbReference type="GeneID" id="34522088"/>
<dbReference type="PANTHER" id="PTHR11748:SF111">
    <property type="entry name" value="D-LACTATE DEHYDROGENASE, MITOCHONDRIAL-RELATED"/>
    <property type="match status" value="1"/>
</dbReference>
<sequence length="589" mass="65071">MILNRQRSVFGRSLRSPHTCLPCIPIRHKQTSAYKAFLEEAKKKKDKEENERKYQKKKSTKAFKFTSSAFIFVATLGVGYSQGRLQVLNQPPKSLFPETSTAPVDDIRSPYYANEGEFEKACKLIERVVGPNGFTDSDAEINGHADSYYSCMHPEPDQKPDLVVYVRSTAQVSKIMDICHRFNVPVVPYCGGTSIEGQYISTRGGIVLDFSKMADIVKFNEEDRTLTVQAGATWQDLEEFLKPSGLLFGPDPGPGAQIGGMVATSCSGTNAYRYGTMKENVVSLKVVLSDGTVVDTGSSNSGYDLTRLIVGSEGTLGLVTEATLRLAPRPKAETVALVSFDNVFNAVQAAQDIISRGIPLNAIELLNAKSVFYVNQSGLLHKKLEEKPTLLMKIGGASQSLLDETVKITRKITKTHNETAFKFASNEEEMDQLWMARKVLYWSNLEYAKKAAGPDVNAWTTDVAVPISALPKMVDQFEKELDKSGIIGSIIGHVGDGNFHALLMYTQDQKEAATNLVSRMVDQSLKLEGTSTGEHGIGYHKREFLIEEVGQTSVDTMRKLKMVLDSKRILNPDKVIVVDRSEPQPDRSE</sequence>
<organism evidence="14 15">
    <name type="scientific">Kuraishia capsulata CBS 1993</name>
    <dbReference type="NCBI Taxonomy" id="1382522"/>
    <lineage>
        <taxon>Eukaryota</taxon>
        <taxon>Fungi</taxon>
        <taxon>Dikarya</taxon>
        <taxon>Ascomycota</taxon>
        <taxon>Saccharomycotina</taxon>
        <taxon>Pichiomycetes</taxon>
        <taxon>Pichiales</taxon>
        <taxon>Pichiaceae</taxon>
        <taxon>Kuraishia</taxon>
    </lineage>
</organism>
<dbReference type="InterPro" id="IPR016164">
    <property type="entry name" value="FAD-linked_Oxase-like_C"/>
</dbReference>
<dbReference type="STRING" id="1382522.W6MXD7"/>
<comment type="similarity">
    <text evidence="3">Belongs to the FAD-binding oxidoreductase/transferase type 4 family.</text>
</comment>
<evidence type="ECO:0000256" key="3">
    <source>
        <dbReference type="ARBA" id="ARBA00008000"/>
    </source>
</evidence>
<keyword evidence="5" id="KW-0274">FAD</keyword>
<dbReference type="InterPro" id="IPR036318">
    <property type="entry name" value="FAD-bd_PCMH-like_sf"/>
</dbReference>
<evidence type="ECO:0000256" key="9">
    <source>
        <dbReference type="ARBA" id="ARBA00038897"/>
    </source>
</evidence>
<dbReference type="InterPro" id="IPR006094">
    <property type="entry name" value="Oxid_FAD_bind_N"/>
</dbReference>
<keyword evidence="6" id="KW-0809">Transit peptide</keyword>
<dbReference type="FunFam" id="1.10.45.10:FF:000001">
    <property type="entry name" value="D-lactate dehydrogenase mitochondrial"/>
    <property type="match status" value="1"/>
</dbReference>
<comment type="cofactor">
    <cofactor evidence="1">
        <name>FAD</name>
        <dbReference type="ChEBI" id="CHEBI:57692"/>
    </cofactor>
</comment>
<keyword evidence="12" id="KW-1133">Transmembrane helix</keyword>
<dbReference type="AlphaFoldDB" id="W6MXD7"/>
<dbReference type="InterPro" id="IPR016166">
    <property type="entry name" value="FAD-bd_PCMH"/>
</dbReference>
<evidence type="ECO:0000256" key="1">
    <source>
        <dbReference type="ARBA" id="ARBA00001974"/>
    </source>
</evidence>
<dbReference type="HOGENOM" id="CLU_017779_3_3_1"/>
<evidence type="ECO:0000256" key="8">
    <source>
        <dbReference type="ARBA" id="ARBA00023128"/>
    </source>
</evidence>
<comment type="subcellular location">
    <subcellularLocation>
        <location evidence="2">Mitochondrion</location>
    </subcellularLocation>
</comment>
<dbReference type="Gene3D" id="3.30.465.10">
    <property type="match status" value="1"/>
</dbReference>
<dbReference type="EC" id="1.1.2.4" evidence="9"/>
<keyword evidence="12" id="KW-0812">Transmembrane</keyword>
<keyword evidence="15" id="KW-1185">Reference proteome</keyword>
<evidence type="ECO:0000256" key="12">
    <source>
        <dbReference type="SAM" id="Phobius"/>
    </source>
</evidence>
<dbReference type="GO" id="GO:0071949">
    <property type="term" value="F:FAD binding"/>
    <property type="evidence" value="ECO:0007669"/>
    <property type="project" value="InterPro"/>
</dbReference>
<evidence type="ECO:0000256" key="5">
    <source>
        <dbReference type="ARBA" id="ARBA00022827"/>
    </source>
</evidence>